<keyword evidence="15" id="KW-1185">Reference proteome</keyword>
<dbReference type="Proteomes" id="UP000560131">
    <property type="component" value="Unassembled WGS sequence"/>
</dbReference>
<accession>A0ABR6N4V3</accession>
<reference evidence="14 15" key="1">
    <citation type="submission" date="2020-08" db="EMBL/GenBank/DDBJ databases">
        <title>Genomic Encyclopedia of Type Strains, Phase IV (KMG-IV): sequencing the most valuable type-strain genomes for metagenomic binning, comparative biology and taxonomic classification.</title>
        <authorList>
            <person name="Goeker M."/>
        </authorList>
    </citation>
    <scope>NUCLEOTIDE SEQUENCE [LARGE SCALE GENOMIC DNA]</scope>
    <source>
        <strain evidence="14 15">DSM 101535</strain>
    </source>
</reference>
<dbReference type="PANTHER" id="PTHR45436">
    <property type="entry name" value="SENSOR HISTIDINE KINASE YKOH"/>
    <property type="match status" value="1"/>
</dbReference>
<dbReference type="SMART" id="SM00388">
    <property type="entry name" value="HisKA"/>
    <property type="match status" value="1"/>
</dbReference>
<evidence type="ECO:0000256" key="11">
    <source>
        <dbReference type="SAM" id="Phobius"/>
    </source>
</evidence>
<keyword evidence="4" id="KW-0597">Phosphoprotein</keyword>
<evidence type="ECO:0000256" key="7">
    <source>
        <dbReference type="ARBA" id="ARBA00022777"/>
    </source>
</evidence>
<dbReference type="InterPro" id="IPR003661">
    <property type="entry name" value="HisK_dim/P_dom"/>
</dbReference>
<protein>
    <recommendedName>
        <fullName evidence="3">histidine kinase</fullName>
        <ecNumber evidence="3">2.7.13.3</ecNumber>
    </recommendedName>
</protein>
<evidence type="ECO:0000259" key="13">
    <source>
        <dbReference type="PROSITE" id="PS50885"/>
    </source>
</evidence>
<feature type="domain" description="Histidine kinase" evidence="12">
    <location>
        <begin position="235"/>
        <end position="436"/>
    </location>
</feature>
<dbReference type="InterPro" id="IPR003660">
    <property type="entry name" value="HAMP_dom"/>
</dbReference>
<keyword evidence="5" id="KW-0808">Transferase</keyword>
<dbReference type="InterPro" id="IPR003594">
    <property type="entry name" value="HATPase_dom"/>
</dbReference>
<evidence type="ECO:0000256" key="1">
    <source>
        <dbReference type="ARBA" id="ARBA00000085"/>
    </source>
</evidence>
<dbReference type="GO" id="GO:0016301">
    <property type="term" value="F:kinase activity"/>
    <property type="evidence" value="ECO:0007669"/>
    <property type="project" value="UniProtKB-KW"/>
</dbReference>
<comment type="caution">
    <text evidence="14">The sequence shown here is derived from an EMBL/GenBank/DDBJ whole genome shotgun (WGS) entry which is preliminary data.</text>
</comment>
<evidence type="ECO:0000256" key="3">
    <source>
        <dbReference type="ARBA" id="ARBA00012438"/>
    </source>
</evidence>
<dbReference type="InterPro" id="IPR005467">
    <property type="entry name" value="His_kinase_dom"/>
</dbReference>
<name>A0ABR6N4V3_9SPHN</name>
<dbReference type="RefSeq" id="WP_184035891.1">
    <property type="nucleotide sequence ID" value="NZ_BAABAR010000003.1"/>
</dbReference>
<dbReference type="SMART" id="SM00387">
    <property type="entry name" value="HATPase_c"/>
    <property type="match status" value="1"/>
</dbReference>
<dbReference type="Gene3D" id="1.10.287.130">
    <property type="match status" value="1"/>
</dbReference>
<comment type="subcellular location">
    <subcellularLocation>
        <location evidence="2">Membrane</location>
        <topology evidence="2">Multi-pass membrane protein</topology>
    </subcellularLocation>
</comment>
<keyword evidence="7 14" id="KW-0418">Kinase</keyword>
<evidence type="ECO:0000256" key="6">
    <source>
        <dbReference type="ARBA" id="ARBA00022692"/>
    </source>
</evidence>
<dbReference type="EC" id="2.7.13.3" evidence="3"/>
<dbReference type="PROSITE" id="PS50885">
    <property type="entry name" value="HAMP"/>
    <property type="match status" value="1"/>
</dbReference>
<evidence type="ECO:0000256" key="2">
    <source>
        <dbReference type="ARBA" id="ARBA00004141"/>
    </source>
</evidence>
<dbReference type="CDD" id="cd00075">
    <property type="entry name" value="HATPase"/>
    <property type="match status" value="1"/>
</dbReference>
<organism evidence="14 15">
    <name type="scientific">Sphingomonas endophytica</name>
    <dbReference type="NCBI Taxonomy" id="869719"/>
    <lineage>
        <taxon>Bacteria</taxon>
        <taxon>Pseudomonadati</taxon>
        <taxon>Pseudomonadota</taxon>
        <taxon>Alphaproteobacteria</taxon>
        <taxon>Sphingomonadales</taxon>
        <taxon>Sphingomonadaceae</taxon>
        <taxon>Sphingomonas</taxon>
    </lineage>
</organism>
<evidence type="ECO:0000256" key="9">
    <source>
        <dbReference type="ARBA" id="ARBA00023012"/>
    </source>
</evidence>
<keyword evidence="10 11" id="KW-0472">Membrane</keyword>
<dbReference type="SUPFAM" id="SSF47384">
    <property type="entry name" value="Homodimeric domain of signal transducing histidine kinase"/>
    <property type="match status" value="1"/>
</dbReference>
<proteinExistence type="predicted"/>
<feature type="transmembrane region" description="Helical" evidence="11">
    <location>
        <begin position="154"/>
        <end position="172"/>
    </location>
</feature>
<evidence type="ECO:0000256" key="5">
    <source>
        <dbReference type="ARBA" id="ARBA00022679"/>
    </source>
</evidence>
<dbReference type="InterPro" id="IPR036890">
    <property type="entry name" value="HATPase_C_sf"/>
</dbReference>
<evidence type="ECO:0000259" key="12">
    <source>
        <dbReference type="PROSITE" id="PS50109"/>
    </source>
</evidence>
<dbReference type="PRINTS" id="PR00344">
    <property type="entry name" value="BCTRLSENSOR"/>
</dbReference>
<dbReference type="SUPFAM" id="SSF55874">
    <property type="entry name" value="ATPase domain of HSP90 chaperone/DNA topoisomerase II/histidine kinase"/>
    <property type="match status" value="1"/>
</dbReference>
<dbReference type="EMBL" id="JACIJN010000005">
    <property type="protein sequence ID" value="MBB5725823.1"/>
    <property type="molecule type" value="Genomic_DNA"/>
</dbReference>
<dbReference type="PROSITE" id="PS50109">
    <property type="entry name" value="HIS_KIN"/>
    <property type="match status" value="1"/>
</dbReference>
<sequence length="436" mass="45793">MRRWWPRSLFGQLALLHIAIALAAAGTLPVAVGALLHRVARHYQHEVLHQQAQRVADRLSADRGDARRALASVDLLAGGLALAIVDGGRHVLAARGATVPGAVPLVSRPELVRLGRVAVLSRPMDAGRWIVVSQDSTAPEVVTDDIVTTFLKRFVLLLLPFVMLGPLAAAWLTRGIRARMRRAAQTAAAIGPRALDRRLPQGTLPVEIEPLAAATNEALDRLEQAFAAQAAFAADVAHELRTPLATIRLRADAVTDAAARAALLQQVDRAARVIAQLLSLADLERPVQDDGAAVDLGALAEEVVAERAPAVLASGRTIALQVDGAVTIPGQRAAITLALENLIDNAVRHTPAGARITVVAGPGARLCVGDDGAAIAPERLVKMRERFWKGEARSGGSGLGLSIVARIAAAHGGALTLAPGEDGRGLRACLELAEQK</sequence>
<dbReference type="Pfam" id="PF00512">
    <property type="entry name" value="HisKA"/>
    <property type="match status" value="1"/>
</dbReference>
<dbReference type="InterPro" id="IPR036097">
    <property type="entry name" value="HisK_dim/P_sf"/>
</dbReference>
<evidence type="ECO:0000256" key="4">
    <source>
        <dbReference type="ARBA" id="ARBA00022553"/>
    </source>
</evidence>
<comment type="catalytic activity">
    <reaction evidence="1">
        <text>ATP + protein L-histidine = ADP + protein N-phospho-L-histidine.</text>
        <dbReference type="EC" id="2.7.13.3"/>
    </reaction>
</comment>
<keyword evidence="9" id="KW-0902">Two-component regulatory system</keyword>
<gene>
    <name evidence="14" type="ORF">FHS97_001755</name>
</gene>
<evidence type="ECO:0000313" key="14">
    <source>
        <dbReference type="EMBL" id="MBB5725823.1"/>
    </source>
</evidence>
<evidence type="ECO:0000256" key="10">
    <source>
        <dbReference type="ARBA" id="ARBA00023136"/>
    </source>
</evidence>
<dbReference type="PANTHER" id="PTHR45436:SF15">
    <property type="entry name" value="SENSOR HISTIDINE KINASE CUSS"/>
    <property type="match status" value="1"/>
</dbReference>
<evidence type="ECO:0000256" key="8">
    <source>
        <dbReference type="ARBA" id="ARBA00022989"/>
    </source>
</evidence>
<evidence type="ECO:0000313" key="15">
    <source>
        <dbReference type="Proteomes" id="UP000560131"/>
    </source>
</evidence>
<dbReference type="InterPro" id="IPR050428">
    <property type="entry name" value="TCS_sensor_his_kinase"/>
</dbReference>
<dbReference type="CDD" id="cd00082">
    <property type="entry name" value="HisKA"/>
    <property type="match status" value="1"/>
</dbReference>
<keyword evidence="6 11" id="KW-0812">Transmembrane</keyword>
<feature type="domain" description="HAMP" evidence="13">
    <location>
        <begin position="174"/>
        <end position="227"/>
    </location>
</feature>
<dbReference type="InterPro" id="IPR004358">
    <property type="entry name" value="Sig_transdc_His_kin-like_C"/>
</dbReference>
<dbReference type="Pfam" id="PF02518">
    <property type="entry name" value="HATPase_c"/>
    <property type="match status" value="1"/>
</dbReference>
<keyword evidence="8 11" id="KW-1133">Transmembrane helix</keyword>
<dbReference type="Gene3D" id="3.30.565.10">
    <property type="entry name" value="Histidine kinase-like ATPase, C-terminal domain"/>
    <property type="match status" value="1"/>
</dbReference>